<proteinExistence type="predicted"/>
<name>A0A133XTA5_9LACT</name>
<sequence>MKRLEVQHLTGGYSRLPVLHDLNFTVDSGEIVGLIGLNGAGKSTTIKHIIGLLQARSGEILLNGHSLKSDNQAYRRSLAYIPEQPILYQELTLREHIDLVAMAYGIPLESAHEIALPLLKTFRLEDRLDWLPIHFSKGMRQKVMLVCALMVEASLYVIDEPFVGLDPLAIDDLIQALLEKKKKQAGILLTTHILRSAEHYCDRFVFLKQGRIQAMGNLEEIRRQFDRPKASLDELYIDLARGVMPHAH</sequence>
<dbReference type="InterPro" id="IPR027417">
    <property type="entry name" value="P-loop_NTPase"/>
</dbReference>
<evidence type="ECO:0000313" key="8">
    <source>
        <dbReference type="Proteomes" id="UP000234775"/>
    </source>
</evidence>
<organism evidence="5 7">
    <name type="scientific">Aerococcus christensenii</name>
    <dbReference type="NCBI Taxonomy" id="87541"/>
    <lineage>
        <taxon>Bacteria</taxon>
        <taxon>Bacillati</taxon>
        <taxon>Bacillota</taxon>
        <taxon>Bacilli</taxon>
        <taxon>Lactobacillales</taxon>
        <taxon>Aerococcaceae</taxon>
        <taxon>Aerococcus</taxon>
    </lineage>
</organism>
<evidence type="ECO:0000256" key="3">
    <source>
        <dbReference type="ARBA" id="ARBA00022840"/>
    </source>
</evidence>
<dbReference type="SUPFAM" id="SSF52540">
    <property type="entry name" value="P-loop containing nucleoside triphosphate hydrolases"/>
    <property type="match status" value="1"/>
</dbReference>
<dbReference type="Proteomes" id="UP000234775">
    <property type="component" value="Unassembled WGS sequence"/>
</dbReference>
<evidence type="ECO:0000313" key="6">
    <source>
        <dbReference type="EMBL" id="PKY91797.1"/>
    </source>
</evidence>
<dbReference type="InterPro" id="IPR051782">
    <property type="entry name" value="ABC_Transporter_VariousFunc"/>
</dbReference>
<evidence type="ECO:0000259" key="4">
    <source>
        <dbReference type="PROSITE" id="PS50893"/>
    </source>
</evidence>
<dbReference type="InterPro" id="IPR003439">
    <property type="entry name" value="ABC_transporter-like_ATP-bd"/>
</dbReference>
<dbReference type="Gene3D" id="3.40.50.300">
    <property type="entry name" value="P-loop containing nucleotide triphosphate hydrolases"/>
    <property type="match status" value="1"/>
</dbReference>
<evidence type="ECO:0000313" key="7">
    <source>
        <dbReference type="Proteomes" id="UP000070422"/>
    </source>
</evidence>
<keyword evidence="3 5" id="KW-0067">ATP-binding</keyword>
<dbReference type="PROSITE" id="PS50893">
    <property type="entry name" value="ABC_TRANSPORTER_2"/>
    <property type="match status" value="1"/>
</dbReference>
<dbReference type="InterPro" id="IPR003593">
    <property type="entry name" value="AAA+_ATPase"/>
</dbReference>
<protein>
    <submittedName>
        <fullName evidence="6">ABC transporter ATP-binding protein</fullName>
    </submittedName>
    <submittedName>
        <fullName evidence="5">ABC transporter, ATP-binding protein EcsA</fullName>
    </submittedName>
</protein>
<keyword evidence="8" id="KW-1185">Reference proteome</keyword>
<dbReference type="PANTHER" id="PTHR42939">
    <property type="entry name" value="ABC TRANSPORTER ATP-BINDING PROTEIN ALBC-RELATED"/>
    <property type="match status" value="1"/>
</dbReference>
<gene>
    <name evidence="6" type="ORF">CYJ27_03770</name>
    <name evidence="5" type="ORF">HMPREF3187_01483</name>
</gene>
<dbReference type="InterPro" id="IPR017871">
    <property type="entry name" value="ABC_transporter-like_CS"/>
</dbReference>
<keyword evidence="2" id="KW-0547">Nucleotide-binding</keyword>
<reference evidence="6 8" key="2">
    <citation type="submission" date="2017-12" db="EMBL/GenBank/DDBJ databases">
        <title>Phylogenetic diversity of female urinary microbiome.</title>
        <authorList>
            <person name="Thomas-White K."/>
            <person name="Wolfe A.J."/>
        </authorList>
    </citation>
    <scope>NUCLEOTIDE SEQUENCE [LARGE SCALE GENOMIC DNA]</scope>
    <source>
        <strain evidence="6 8">UMB0844</strain>
    </source>
</reference>
<dbReference type="GO" id="GO:0005524">
    <property type="term" value="F:ATP binding"/>
    <property type="evidence" value="ECO:0007669"/>
    <property type="project" value="UniProtKB-KW"/>
</dbReference>
<dbReference type="EMBL" id="LSCQ01000083">
    <property type="protein sequence ID" value="KXB34170.1"/>
    <property type="molecule type" value="Genomic_DNA"/>
</dbReference>
<dbReference type="PATRIC" id="fig|87541.4.peg.1470"/>
<dbReference type="Pfam" id="PF00005">
    <property type="entry name" value="ABC_tran"/>
    <property type="match status" value="1"/>
</dbReference>
<dbReference type="RefSeq" id="WP_060937181.1">
    <property type="nucleotide sequence ID" value="NZ_JASOZP010000006.1"/>
</dbReference>
<feature type="domain" description="ABC transporter" evidence="4">
    <location>
        <begin position="4"/>
        <end position="234"/>
    </location>
</feature>
<dbReference type="AlphaFoldDB" id="A0A133XTA5"/>
<dbReference type="OrthoDB" id="9804819at2"/>
<evidence type="ECO:0000256" key="2">
    <source>
        <dbReference type="ARBA" id="ARBA00022741"/>
    </source>
</evidence>
<evidence type="ECO:0000256" key="1">
    <source>
        <dbReference type="ARBA" id="ARBA00022448"/>
    </source>
</evidence>
<reference evidence="5 7" key="1">
    <citation type="submission" date="2016-01" db="EMBL/GenBank/DDBJ databases">
        <authorList>
            <person name="Oliw E.H."/>
        </authorList>
    </citation>
    <scope>NUCLEOTIDE SEQUENCE [LARGE SCALE GENOMIC DNA]</scope>
    <source>
        <strain evidence="5 7">KA00635</strain>
    </source>
</reference>
<dbReference type="PANTHER" id="PTHR42939:SF5">
    <property type="entry name" value="ABC-TYPE TRANSPORTER ATP-BINDING PROTEIN ECSA"/>
    <property type="match status" value="1"/>
</dbReference>
<dbReference type="SMART" id="SM00382">
    <property type="entry name" value="AAA"/>
    <property type="match status" value="1"/>
</dbReference>
<dbReference type="STRING" id="87541.AWM71_05170"/>
<dbReference type="CDD" id="cd03230">
    <property type="entry name" value="ABC_DR_subfamily_A"/>
    <property type="match status" value="1"/>
</dbReference>
<comment type="caution">
    <text evidence="5">The sequence shown here is derived from an EMBL/GenBank/DDBJ whole genome shotgun (WGS) entry which is preliminary data.</text>
</comment>
<dbReference type="GO" id="GO:0016887">
    <property type="term" value="F:ATP hydrolysis activity"/>
    <property type="evidence" value="ECO:0007669"/>
    <property type="project" value="InterPro"/>
</dbReference>
<dbReference type="EMBL" id="PKGZ01000002">
    <property type="protein sequence ID" value="PKY91797.1"/>
    <property type="molecule type" value="Genomic_DNA"/>
</dbReference>
<dbReference type="Proteomes" id="UP000070422">
    <property type="component" value="Unassembled WGS sequence"/>
</dbReference>
<evidence type="ECO:0000313" key="5">
    <source>
        <dbReference type="EMBL" id="KXB34170.1"/>
    </source>
</evidence>
<keyword evidence="1" id="KW-0813">Transport</keyword>
<accession>A0A133XTA5</accession>
<dbReference type="PROSITE" id="PS00211">
    <property type="entry name" value="ABC_TRANSPORTER_1"/>
    <property type="match status" value="1"/>
</dbReference>